<accession>I1CTY7</accession>
<dbReference type="SUPFAM" id="SSF56112">
    <property type="entry name" value="Protein kinase-like (PK-like)"/>
    <property type="match status" value="1"/>
</dbReference>
<dbReference type="eggNOG" id="KOG3741">
    <property type="taxonomic scope" value="Eukaryota"/>
</dbReference>
<dbReference type="InterPro" id="IPR041332">
    <property type="entry name" value="Pan3_CK"/>
</dbReference>
<dbReference type="InterPro" id="IPR011009">
    <property type="entry name" value="Kinase-like_dom_sf"/>
</dbReference>
<proteinExistence type="predicted"/>
<evidence type="ECO:0000313" key="10">
    <source>
        <dbReference type="Proteomes" id="UP000009138"/>
    </source>
</evidence>
<evidence type="ECO:0000256" key="3">
    <source>
        <dbReference type="ARBA" id="ARBA00022664"/>
    </source>
</evidence>
<dbReference type="EMBL" id="CH476752">
    <property type="protein sequence ID" value="EIE91917.1"/>
    <property type="molecule type" value="Genomic_DNA"/>
</dbReference>
<evidence type="ECO:0000313" key="9">
    <source>
        <dbReference type="EMBL" id="EIE91917.1"/>
    </source>
</evidence>
<evidence type="ECO:0000259" key="8">
    <source>
        <dbReference type="Pfam" id="PF18101"/>
    </source>
</evidence>
<dbReference type="FunCoup" id="I1CTY7">
    <property type="interactions" value="112"/>
</dbReference>
<dbReference type="Pfam" id="PF18101">
    <property type="entry name" value="Pan3_CK"/>
    <property type="match status" value="1"/>
</dbReference>
<dbReference type="Proteomes" id="UP000009138">
    <property type="component" value="Unassembled WGS sequence"/>
</dbReference>
<keyword evidence="4" id="KW-0547">Nucleotide-binding</keyword>
<dbReference type="InterPro" id="IPR030844">
    <property type="entry name" value="PAN3"/>
</dbReference>
<dbReference type="GO" id="GO:0006397">
    <property type="term" value="P:mRNA processing"/>
    <property type="evidence" value="ECO:0007669"/>
    <property type="project" value="UniProtKB-KW"/>
</dbReference>
<dbReference type="PANTHER" id="PTHR12272:SF11">
    <property type="entry name" value="PAN2-PAN3 DEADENYLATION COMPLEX SUBUNIT PAN3"/>
    <property type="match status" value="1"/>
</dbReference>
<dbReference type="STRING" id="246409.I1CTY7"/>
<feature type="region of interest" description="Disordered" evidence="7">
    <location>
        <begin position="1"/>
        <end position="91"/>
    </location>
</feature>
<evidence type="ECO:0000256" key="5">
    <source>
        <dbReference type="ARBA" id="ARBA00022840"/>
    </source>
</evidence>
<evidence type="ECO:0000256" key="7">
    <source>
        <dbReference type="SAM" id="MobiDB-lite"/>
    </source>
</evidence>
<dbReference type="GO" id="GO:0000932">
    <property type="term" value="C:P-body"/>
    <property type="evidence" value="ECO:0007669"/>
    <property type="project" value="TreeGrafter"/>
</dbReference>
<dbReference type="GO" id="GO:0005524">
    <property type="term" value="F:ATP binding"/>
    <property type="evidence" value="ECO:0007669"/>
    <property type="project" value="UniProtKB-KW"/>
</dbReference>
<protein>
    <recommendedName>
        <fullName evidence="8">Pan3 C-terminal knob domain-containing protein</fullName>
    </recommendedName>
</protein>
<comment type="subcellular location">
    <subcellularLocation>
        <location evidence="1">Cytoplasm</location>
    </subcellularLocation>
</comment>
<dbReference type="OrthoDB" id="204958at2759"/>
<evidence type="ECO:0000256" key="4">
    <source>
        <dbReference type="ARBA" id="ARBA00022741"/>
    </source>
</evidence>
<dbReference type="Gene3D" id="1.10.510.10">
    <property type="entry name" value="Transferase(Phosphotransferase) domain 1"/>
    <property type="match status" value="1"/>
</dbReference>
<evidence type="ECO:0000256" key="2">
    <source>
        <dbReference type="ARBA" id="ARBA00022490"/>
    </source>
</evidence>
<dbReference type="RefSeq" id="XP_067527313.1">
    <property type="nucleotide sequence ID" value="XM_067671212.1"/>
</dbReference>
<reference evidence="9 10" key="1">
    <citation type="journal article" date="2009" name="PLoS Genet.">
        <title>Genomic analysis of the basal lineage fungus Rhizopus oryzae reveals a whole-genome duplication.</title>
        <authorList>
            <person name="Ma L.-J."/>
            <person name="Ibrahim A.S."/>
            <person name="Skory C."/>
            <person name="Grabherr M.G."/>
            <person name="Burger G."/>
            <person name="Butler M."/>
            <person name="Elias M."/>
            <person name="Idnurm A."/>
            <person name="Lang B.F."/>
            <person name="Sone T."/>
            <person name="Abe A."/>
            <person name="Calvo S.E."/>
            <person name="Corrochano L.M."/>
            <person name="Engels R."/>
            <person name="Fu J."/>
            <person name="Hansberg W."/>
            <person name="Kim J.-M."/>
            <person name="Kodira C.D."/>
            <person name="Koehrsen M.J."/>
            <person name="Liu B."/>
            <person name="Miranda-Saavedra D."/>
            <person name="O'Leary S."/>
            <person name="Ortiz-Castellanos L."/>
            <person name="Poulter R."/>
            <person name="Rodriguez-Romero J."/>
            <person name="Ruiz-Herrera J."/>
            <person name="Shen Y.-Q."/>
            <person name="Zeng Q."/>
            <person name="Galagan J."/>
            <person name="Birren B.W."/>
            <person name="Cuomo C.A."/>
            <person name="Wickes B.L."/>
        </authorList>
    </citation>
    <scope>NUCLEOTIDE SEQUENCE [LARGE SCALE GENOMIC DNA]</scope>
    <source>
        <strain evidence="10">RA 99-880 / ATCC MYA-4621 / FGSC 9543 / NRRL 43880</strain>
    </source>
</reference>
<gene>
    <name evidence="9" type="ORF">RO3G_16628</name>
</gene>
<feature type="domain" description="Pan3 C-terminal knob" evidence="8">
    <location>
        <begin position="400"/>
        <end position="458"/>
    </location>
</feature>
<keyword evidence="3" id="KW-0507">mRNA processing</keyword>
<dbReference type="GO" id="GO:0008143">
    <property type="term" value="F:poly(A) binding"/>
    <property type="evidence" value="ECO:0007669"/>
    <property type="project" value="TreeGrafter"/>
</dbReference>
<dbReference type="Gene3D" id="1.10.287.3700">
    <property type="match status" value="1"/>
</dbReference>
<dbReference type="VEuPathDB" id="FungiDB:RO3G_16628"/>
<name>I1CTY7_RHIO9</name>
<dbReference type="PANTHER" id="PTHR12272">
    <property type="entry name" value="DEADENYLATION COMPLEX SUBUNIT PAN3"/>
    <property type="match status" value="1"/>
</dbReference>
<keyword evidence="10" id="KW-1185">Reference proteome</keyword>
<dbReference type="GO" id="GO:0031251">
    <property type="term" value="C:PAN complex"/>
    <property type="evidence" value="ECO:0007669"/>
    <property type="project" value="InterPro"/>
</dbReference>
<keyword evidence="2" id="KW-0963">Cytoplasm</keyword>
<keyword evidence="5" id="KW-0067">ATP-binding</keyword>
<dbReference type="GO" id="GO:0000289">
    <property type="term" value="P:nuclear-transcribed mRNA poly(A) tail shortening"/>
    <property type="evidence" value="ECO:0007669"/>
    <property type="project" value="InterPro"/>
</dbReference>
<sequence>MVISKSIVLPQQQNPLSPENRHTPLADNIHAPVFVPSSTATTQDNTSTSRDPSYRYSAPPSSNSNSTSGNQFHPFNLNPHVPNFTQQGYNNSAMNSNVDPYFYTPSFHPSPTEYHRGPAILPHVANLLPHQRLAQSFFIPDNLNEQLIKRQEIALQTKTGWIKNDRLNGDNSNKMIEKELPEEVHVYHSLCLLEENPGKFFGHPSWIYKAISRANGQQYIMIRIEGFRLVNEHTMTMESFTTRAFGDSSLVFIYDYHPNSINLFEAYFTPQAQALLHARLQATRGNALPVPETTLWSFMTQMASALKTIHAAGLSARTMDPTKILMTSKNRLRISCCGVLDVLQYEVASQKVAFHQQEDLLNFGKLLISLACNSLQSILNLSQSFEYITRFYSSDLKNTILYLLRFINERPEFSEDPRWSETGDRYIIKLFREFLFHQVNEVGIPVVDMGHVISCLNK</sequence>
<organism evidence="9 10">
    <name type="scientific">Rhizopus delemar (strain RA 99-880 / ATCC MYA-4621 / FGSC 9543 / NRRL 43880)</name>
    <name type="common">Mucormycosis agent</name>
    <name type="synonym">Rhizopus arrhizus var. delemar</name>
    <dbReference type="NCBI Taxonomy" id="246409"/>
    <lineage>
        <taxon>Eukaryota</taxon>
        <taxon>Fungi</taxon>
        <taxon>Fungi incertae sedis</taxon>
        <taxon>Mucoromycota</taxon>
        <taxon>Mucoromycotina</taxon>
        <taxon>Mucoromycetes</taxon>
        <taxon>Mucorales</taxon>
        <taxon>Mucorineae</taxon>
        <taxon>Rhizopodaceae</taxon>
        <taxon>Rhizopus</taxon>
    </lineage>
</organism>
<feature type="compositionally biased region" description="Polar residues" evidence="7">
    <location>
        <begin position="36"/>
        <end position="48"/>
    </location>
</feature>
<keyword evidence="6" id="KW-0175">Coiled coil</keyword>
<feature type="compositionally biased region" description="Low complexity" evidence="7">
    <location>
        <begin position="49"/>
        <end position="68"/>
    </location>
</feature>
<evidence type="ECO:0000256" key="1">
    <source>
        <dbReference type="ARBA" id="ARBA00004496"/>
    </source>
</evidence>
<dbReference type="InParanoid" id="I1CTY7"/>
<dbReference type="GeneID" id="93623593"/>
<dbReference type="AlphaFoldDB" id="I1CTY7"/>
<evidence type="ECO:0000256" key="6">
    <source>
        <dbReference type="ARBA" id="ARBA00023054"/>
    </source>
</evidence>
<dbReference type="OMA" id="HPCSITL"/>